<sequence>MSRLNPHSLANNKVGHRGSTSSDNDSDETWAPRPAPEDVYDRLEDFFPEHDLDKPDIEAGSGADSPTATEQPAPPLPEKDKSDKRIGRKTKKSIRIVAEEHKKRIDRTSRADNSASVLRKRSTKLWGSRMEEVTTEQAKAEQARALSTASSPESAGVPPIFRWVRGELIWKGTYSSVYLALNATTGEMIAAKQVQTPQTPTEKADTRKAAFVKILKSANETLKDLEHPNIVQYLGSEETPNFFSIFLEYVPGGSICSCLQKHGKFEQEVTKSFTEQILTGLEYLHAKNIIHGNLKSRNVLVETSGVVKIADFANSERTENISNGTSTTMQGNVFWMAPEVIDPPKKGYNKKIDIWSLGCVVLEMWAGKRPWGGDEAMAVIWKLHKSKLPPPVPDDVTLTPLAHTFRNCCFAINPDERLTASKLRQHPYLALPSGWYFTSFGPGV</sequence>
<reference evidence="8 9" key="1">
    <citation type="journal article" date="2016" name="Mol. Biol. Evol.">
        <title>Comparative Genomics of Early-Diverging Mushroom-Forming Fungi Provides Insights into the Origins of Lignocellulose Decay Capabilities.</title>
        <authorList>
            <person name="Nagy L.G."/>
            <person name="Riley R."/>
            <person name="Tritt A."/>
            <person name="Adam C."/>
            <person name="Daum C."/>
            <person name="Floudas D."/>
            <person name="Sun H."/>
            <person name="Yadav J.S."/>
            <person name="Pangilinan J."/>
            <person name="Larsson K.H."/>
            <person name="Matsuura K."/>
            <person name="Barry K."/>
            <person name="Labutti K."/>
            <person name="Kuo R."/>
            <person name="Ohm R.A."/>
            <person name="Bhattacharya S.S."/>
            <person name="Shirouzu T."/>
            <person name="Yoshinaga Y."/>
            <person name="Martin F.M."/>
            <person name="Grigoriev I.V."/>
            <person name="Hibbett D.S."/>
        </authorList>
    </citation>
    <scope>NUCLEOTIDE SEQUENCE [LARGE SCALE GENOMIC DNA]</scope>
    <source>
        <strain evidence="8 9">CBS 109695</strain>
    </source>
</reference>
<feature type="domain" description="Protein kinase" evidence="7">
    <location>
        <begin position="163"/>
        <end position="429"/>
    </location>
</feature>
<dbReference type="FunFam" id="3.30.200.20:FF:000387">
    <property type="entry name" value="Serine/threonine-protein kinase STE11"/>
    <property type="match status" value="1"/>
</dbReference>
<protein>
    <submittedName>
        <fullName evidence="8">Pkinase-domain-containing protein</fullName>
    </submittedName>
</protein>
<evidence type="ECO:0000313" key="9">
    <source>
        <dbReference type="Proteomes" id="UP000076532"/>
    </source>
</evidence>
<dbReference type="OrthoDB" id="266718at2759"/>
<dbReference type="STRING" id="436010.A0A166SVD3"/>
<keyword evidence="5" id="KW-0067">ATP-binding</keyword>
<dbReference type="Gene3D" id="1.10.510.10">
    <property type="entry name" value="Transferase(Phosphotransferase) domain 1"/>
    <property type="match status" value="1"/>
</dbReference>
<dbReference type="PROSITE" id="PS50011">
    <property type="entry name" value="PROTEIN_KINASE_DOM"/>
    <property type="match status" value="1"/>
</dbReference>
<comment type="similarity">
    <text evidence="1">Belongs to the protein kinase superfamily. STE Ser/Thr protein kinase family. MAP kinase kinase kinase subfamily.</text>
</comment>
<evidence type="ECO:0000256" key="6">
    <source>
        <dbReference type="SAM" id="MobiDB-lite"/>
    </source>
</evidence>
<keyword evidence="3" id="KW-0547">Nucleotide-binding</keyword>
<evidence type="ECO:0000259" key="7">
    <source>
        <dbReference type="PROSITE" id="PS50011"/>
    </source>
</evidence>
<dbReference type="InterPro" id="IPR050538">
    <property type="entry name" value="MAP_kinase_kinase_kinase"/>
</dbReference>
<dbReference type="PANTHER" id="PTHR48016:SF48">
    <property type="entry name" value="SERINE_THREONINE-PROTEIN KINASE BCK1_SLK1_SSP31"/>
    <property type="match status" value="1"/>
</dbReference>
<evidence type="ECO:0000256" key="4">
    <source>
        <dbReference type="ARBA" id="ARBA00022777"/>
    </source>
</evidence>
<dbReference type="GO" id="GO:0000196">
    <property type="term" value="P:cell integrity MAPK cascade"/>
    <property type="evidence" value="ECO:0007669"/>
    <property type="project" value="UniProtKB-ARBA"/>
</dbReference>
<dbReference type="EMBL" id="KV417496">
    <property type="protein sequence ID" value="KZP29896.1"/>
    <property type="molecule type" value="Genomic_DNA"/>
</dbReference>
<keyword evidence="4" id="KW-0418">Kinase</keyword>
<dbReference type="SUPFAM" id="SSF56112">
    <property type="entry name" value="Protein kinase-like (PK-like)"/>
    <property type="match status" value="1"/>
</dbReference>
<dbReference type="GO" id="GO:0005524">
    <property type="term" value="F:ATP binding"/>
    <property type="evidence" value="ECO:0007669"/>
    <property type="project" value="UniProtKB-KW"/>
</dbReference>
<gene>
    <name evidence="8" type="ORF">FIBSPDRAFT_815537</name>
</gene>
<feature type="region of interest" description="Disordered" evidence="6">
    <location>
        <begin position="1"/>
        <end position="93"/>
    </location>
</feature>
<proteinExistence type="inferred from homology"/>
<dbReference type="PANTHER" id="PTHR48016">
    <property type="entry name" value="MAP KINASE KINASE KINASE SSK2-RELATED-RELATED"/>
    <property type="match status" value="1"/>
</dbReference>
<keyword evidence="2" id="KW-0808">Transferase</keyword>
<feature type="compositionally biased region" description="Basic and acidic residues" evidence="6">
    <location>
        <begin position="35"/>
        <end position="57"/>
    </location>
</feature>
<dbReference type="FunFam" id="1.10.510.10:FF:000182">
    <property type="entry name" value="MAP kinase kinase kinase mkh1"/>
    <property type="match status" value="1"/>
</dbReference>
<name>A0A166SVD3_9AGAM</name>
<dbReference type="AlphaFoldDB" id="A0A166SVD3"/>
<evidence type="ECO:0000256" key="3">
    <source>
        <dbReference type="ARBA" id="ARBA00022741"/>
    </source>
</evidence>
<dbReference type="InterPro" id="IPR011009">
    <property type="entry name" value="Kinase-like_dom_sf"/>
</dbReference>
<evidence type="ECO:0000256" key="1">
    <source>
        <dbReference type="ARBA" id="ARBA00006529"/>
    </source>
</evidence>
<evidence type="ECO:0000313" key="8">
    <source>
        <dbReference type="EMBL" id="KZP29896.1"/>
    </source>
</evidence>
<dbReference type="Pfam" id="PF00069">
    <property type="entry name" value="Pkinase"/>
    <property type="match status" value="1"/>
</dbReference>
<dbReference type="GO" id="GO:0004709">
    <property type="term" value="F:MAP kinase kinase kinase activity"/>
    <property type="evidence" value="ECO:0007669"/>
    <property type="project" value="UniProtKB-ARBA"/>
</dbReference>
<organism evidence="8 9">
    <name type="scientific">Athelia psychrophila</name>
    <dbReference type="NCBI Taxonomy" id="1759441"/>
    <lineage>
        <taxon>Eukaryota</taxon>
        <taxon>Fungi</taxon>
        <taxon>Dikarya</taxon>
        <taxon>Basidiomycota</taxon>
        <taxon>Agaricomycotina</taxon>
        <taxon>Agaricomycetes</taxon>
        <taxon>Agaricomycetidae</taxon>
        <taxon>Atheliales</taxon>
        <taxon>Atheliaceae</taxon>
        <taxon>Athelia</taxon>
    </lineage>
</organism>
<accession>A0A166SVD3</accession>
<keyword evidence="9" id="KW-1185">Reference proteome</keyword>
<dbReference type="InterPro" id="IPR000719">
    <property type="entry name" value="Prot_kinase_dom"/>
</dbReference>
<evidence type="ECO:0000256" key="5">
    <source>
        <dbReference type="ARBA" id="ARBA00022840"/>
    </source>
</evidence>
<dbReference type="Proteomes" id="UP000076532">
    <property type="component" value="Unassembled WGS sequence"/>
</dbReference>
<evidence type="ECO:0000256" key="2">
    <source>
        <dbReference type="ARBA" id="ARBA00022679"/>
    </source>
</evidence>